<dbReference type="KEGG" id="vg:26647886"/>
<reference evidence="1 2" key="1">
    <citation type="journal article" date="2015" name="Genome Announc.">
        <title>Complete Genome Sequence of Bacillus megaterium Siphophage Stahl.</title>
        <authorList>
            <person name="Brizendine A.M."/>
            <person name="Rousseau S."/>
            <person name="Hernandez A.C."/>
            <person name="Kuty Everett G.F."/>
        </authorList>
    </citation>
    <scope>NUCLEOTIDE SEQUENCE [LARGE SCALE GENOMIC DNA]</scope>
</reference>
<proteinExistence type="predicted"/>
<evidence type="ECO:0000313" key="1">
    <source>
        <dbReference type="EMBL" id="AKA61511.1"/>
    </source>
</evidence>
<dbReference type="Proteomes" id="UP000033015">
    <property type="component" value="Segment"/>
</dbReference>
<dbReference type="EMBL" id="KP696447">
    <property type="protein sequence ID" value="AKA61511.1"/>
    <property type="molecule type" value="Genomic_DNA"/>
</dbReference>
<organism evidence="1 2">
    <name type="scientific">Bacillus phage Stahl</name>
    <dbReference type="NCBI Taxonomy" id="1610832"/>
    <lineage>
        <taxon>Viruses</taxon>
        <taxon>Duplodnaviria</taxon>
        <taxon>Heunggongvirae</taxon>
        <taxon>Uroviricota</taxon>
        <taxon>Caudoviricetes</taxon>
        <taxon>Slashvirus</taxon>
        <taxon>Slashvirus stahl</taxon>
    </lineage>
</organism>
<dbReference type="GeneID" id="26647886"/>
<evidence type="ECO:0000313" key="2">
    <source>
        <dbReference type="Proteomes" id="UP000033015"/>
    </source>
</evidence>
<protein>
    <submittedName>
        <fullName evidence="1">Uncharacterized protein</fullName>
    </submittedName>
</protein>
<dbReference type="RefSeq" id="YP_009203687.1">
    <property type="nucleotide sequence ID" value="NC_028856.1"/>
</dbReference>
<gene>
    <name evidence="1" type="ORF">CPT_Stahl83</name>
</gene>
<keyword evidence="2" id="KW-1185">Reference proteome</keyword>
<sequence length="164" mass="19490">MIKLAKLYAEGESLKDIMIEMDYENEESVKNDLCNYLDLNKNYIGNGKRFLFTEEVKDVITDRFLNGYSIYSIVQDTKLPTSTVSNFIKSRDVSTERRFKYENLKWKNFERCPTCKDTKYVRRLGVHNLQSPSEETNQAFCTKCNTEWYKEDGKVRKVNWEMIK</sequence>
<dbReference type="OrthoDB" id="11216at10239"/>
<accession>A0A0E3JT66</accession>
<name>A0A0E3JT66_9CAUD</name>
<reference evidence="2" key="2">
    <citation type="submission" date="2015-01" db="EMBL/GenBank/DDBJ databases">
        <title>Complete Genome of Bacillus megaterium Siphophage Stahl.</title>
        <authorList>
            <person name="Brizendine A.M."/>
            <person name="Rousseau S."/>
            <person name="Hernandez A.C."/>
            <person name="Everett G.F.K."/>
        </authorList>
    </citation>
    <scope>NUCLEOTIDE SEQUENCE [LARGE SCALE GENOMIC DNA]</scope>
</reference>